<dbReference type="FunCoup" id="K2SH43">
    <property type="interactions" value="793"/>
</dbReference>
<dbReference type="eggNOG" id="KOG3043">
    <property type="taxonomic scope" value="Eukaryota"/>
</dbReference>
<evidence type="ECO:0000313" key="10">
    <source>
        <dbReference type="Proteomes" id="UP000007129"/>
    </source>
</evidence>
<dbReference type="Gene3D" id="1.25.40.60">
    <property type="match status" value="1"/>
</dbReference>
<dbReference type="VEuPathDB" id="FungiDB:MPH_06602"/>
<sequence>MDIVQAVSGYISKMVSAGDSSTGSQAAKMKILLLDSETVPIVSTATTQSALLSHEVYLTDRLDSQTREKMRHLRCLCFVRPSPESIQFLIDELREPKYGEYNIYFSNIIRKSSLERLAEADDHEVVRAVHEYFADYLVINPDLMSLNLQHRIWSNSPDLWHPDALQRSAEGIIALLLSLKKRPLIRYQKNSLLAKKLATEVRYQMTQEEQLFDFRKTDTPPILLIVDRRDDPVTPLLTQWTYQAMVHELLGIKNGRVDLSDVPDIRPELKEITLSQDQDPFFKKNMYLNFGDLGQNAKDYVEQFASKQQGSLKLESITDMKRFVEDYPEFRKLSGNVTKHVTLVGELSRRVGEDHLLDVSELEQSLACNDNHSNDVKQLQQLISNPSIPPDNKLRLTAIYALRYHKHPSNSIPMLLDLLAVAGNLSRHRIDLINKLLHYHQSLQSTASAAGGIPDLFQSGSLFSSAQNRFKGLKGVENVYTQHSPRLEGTLQDLIKGRVRDQLYPFVEGGGTTRDKPQDIIIFMVGGATYEEAKMVAQVNASSPGVRVVLGGTSIHNSMSFLEEVEDAVQSWPEPAPTTAAGRLRREIGRQMHDSGTGGSSHTPSGYGNSAAPNADATPPVPRLDDYNSKHLNTTLRDCRSILRHWILKLYPVTNRRLSRSGYANMASYPPGRCCITGVKHEGTAVGKFEKVGGVDAYVTYPEDKSTHTAVLFLTDAMGHASINAHLIADQLAANGYFVVMPDLFAGDPVPADANMDTFDLQGWLAKHQTPQVDPIVAAVLKEMRGSLGCKRVASVGYCFGAKYVVRNLKGGELIDAAFIAHPSLIDMSELEAITQPLSIAAAEDDFIFPTHKRRESEDLLAQMKATYQVVLYSGTSHGFATRADLSQKHLKFAKEQAFLQAVQWFNEYIKA</sequence>
<dbReference type="Gene3D" id="3.40.50.1910">
    <property type="match status" value="1"/>
</dbReference>
<name>K2SH43_MACPH</name>
<dbReference type="Gene3D" id="3.40.50.1820">
    <property type="entry name" value="alpha/beta hydrolase"/>
    <property type="match status" value="1"/>
</dbReference>
<dbReference type="GO" id="GO:0012505">
    <property type="term" value="C:endomembrane system"/>
    <property type="evidence" value="ECO:0007669"/>
    <property type="project" value="UniProtKB-SubCell"/>
</dbReference>
<dbReference type="Proteomes" id="UP000007129">
    <property type="component" value="Unassembled WGS sequence"/>
</dbReference>
<dbReference type="InterPro" id="IPR001619">
    <property type="entry name" value="Sec1-like"/>
</dbReference>
<dbReference type="SUPFAM" id="SSF53474">
    <property type="entry name" value="alpha/beta-Hydrolases"/>
    <property type="match status" value="1"/>
</dbReference>
<comment type="subcellular location">
    <subcellularLocation>
        <location evidence="1">Endomembrane system</location>
        <topology evidence="1">Peripheral membrane protein</topology>
    </subcellularLocation>
</comment>
<evidence type="ECO:0000256" key="6">
    <source>
        <dbReference type="ARBA" id="ARBA00073001"/>
    </source>
</evidence>
<dbReference type="AlphaFoldDB" id="K2SH43"/>
<evidence type="ECO:0000256" key="1">
    <source>
        <dbReference type="ARBA" id="ARBA00004184"/>
    </source>
</evidence>
<comment type="caution">
    <text evidence="9">The sequence shown here is derived from an EMBL/GenBank/DDBJ whole genome shotgun (WGS) entry which is preliminary data.</text>
</comment>
<dbReference type="STRING" id="1126212.K2SH43"/>
<feature type="domain" description="Dienelactone hydrolase" evidence="8">
    <location>
        <begin position="695"/>
        <end position="909"/>
    </location>
</feature>
<dbReference type="GO" id="GO:0015031">
    <property type="term" value="P:protein transport"/>
    <property type="evidence" value="ECO:0007669"/>
    <property type="project" value="UniProtKB-KW"/>
</dbReference>
<dbReference type="InterPro" id="IPR043154">
    <property type="entry name" value="Sec-1-like_dom1"/>
</dbReference>
<dbReference type="Pfam" id="PF01738">
    <property type="entry name" value="DLH"/>
    <property type="match status" value="1"/>
</dbReference>
<feature type="region of interest" description="Disordered" evidence="7">
    <location>
        <begin position="591"/>
        <end position="626"/>
    </location>
</feature>
<dbReference type="FunFam" id="3.90.830.10:FF:000002">
    <property type="entry name" value="Vacuolar protein sorting-associated protein 45"/>
    <property type="match status" value="1"/>
</dbReference>
<evidence type="ECO:0000313" key="9">
    <source>
        <dbReference type="EMBL" id="EKG16165.1"/>
    </source>
</evidence>
<dbReference type="GO" id="GO:0016192">
    <property type="term" value="P:vesicle-mediated transport"/>
    <property type="evidence" value="ECO:0007669"/>
    <property type="project" value="InterPro"/>
</dbReference>
<evidence type="ECO:0000259" key="8">
    <source>
        <dbReference type="Pfam" id="PF01738"/>
    </source>
</evidence>
<dbReference type="Pfam" id="PF00995">
    <property type="entry name" value="Sec1"/>
    <property type="match status" value="1"/>
</dbReference>
<dbReference type="EMBL" id="AHHD01000284">
    <property type="protein sequence ID" value="EKG16165.1"/>
    <property type="molecule type" value="Genomic_DNA"/>
</dbReference>
<evidence type="ECO:0000256" key="4">
    <source>
        <dbReference type="ARBA" id="ARBA00022927"/>
    </source>
</evidence>
<reference evidence="9 10" key="1">
    <citation type="journal article" date="2012" name="BMC Genomics">
        <title>Tools to kill: Genome of one of the most destructive plant pathogenic fungi Macrophomina phaseolina.</title>
        <authorList>
            <person name="Islam M.S."/>
            <person name="Haque M.S."/>
            <person name="Islam M.M."/>
            <person name="Emdad E.M."/>
            <person name="Halim A."/>
            <person name="Hossen Q.M.M."/>
            <person name="Hossain M.Z."/>
            <person name="Ahmed B."/>
            <person name="Rahim S."/>
            <person name="Rahman M.S."/>
            <person name="Alam M.M."/>
            <person name="Hou S."/>
            <person name="Wan X."/>
            <person name="Saito J.A."/>
            <person name="Alam M."/>
        </authorList>
    </citation>
    <scope>NUCLEOTIDE SEQUENCE [LARGE SCALE GENOMIC DNA]</scope>
    <source>
        <strain evidence="9 10">MS6</strain>
    </source>
</reference>
<dbReference type="GO" id="GO:0016787">
    <property type="term" value="F:hydrolase activity"/>
    <property type="evidence" value="ECO:0007669"/>
    <property type="project" value="InterPro"/>
</dbReference>
<dbReference type="InterPro" id="IPR036045">
    <property type="entry name" value="Sec1-like_sf"/>
</dbReference>
<dbReference type="eggNOG" id="KOG1299">
    <property type="taxonomic scope" value="Eukaryota"/>
</dbReference>
<keyword evidence="3" id="KW-0813">Transport</keyword>
<accession>K2SH43</accession>
<dbReference type="InterPro" id="IPR027482">
    <property type="entry name" value="Sec1-like_dom2"/>
</dbReference>
<evidence type="ECO:0000256" key="3">
    <source>
        <dbReference type="ARBA" id="ARBA00022448"/>
    </source>
</evidence>
<dbReference type="PANTHER" id="PTHR11679">
    <property type="entry name" value="VESICLE PROTEIN SORTING-ASSOCIATED"/>
    <property type="match status" value="1"/>
</dbReference>
<organism evidence="9 10">
    <name type="scientific">Macrophomina phaseolina (strain MS6)</name>
    <name type="common">Charcoal rot fungus</name>
    <dbReference type="NCBI Taxonomy" id="1126212"/>
    <lineage>
        <taxon>Eukaryota</taxon>
        <taxon>Fungi</taxon>
        <taxon>Dikarya</taxon>
        <taxon>Ascomycota</taxon>
        <taxon>Pezizomycotina</taxon>
        <taxon>Dothideomycetes</taxon>
        <taxon>Dothideomycetes incertae sedis</taxon>
        <taxon>Botryosphaeriales</taxon>
        <taxon>Botryosphaeriaceae</taxon>
        <taxon>Macrophomina</taxon>
    </lineage>
</organism>
<dbReference type="InterPro" id="IPR002925">
    <property type="entry name" value="Dienelactn_hydro"/>
</dbReference>
<evidence type="ECO:0000256" key="5">
    <source>
        <dbReference type="ARBA" id="ARBA00023136"/>
    </source>
</evidence>
<dbReference type="GO" id="GO:0031410">
    <property type="term" value="C:cytoplasmic vesicle"/>
    <property type="evidence" value="ECO:0007669"/>
    <property type="project" value="UniProtKB-ARBA"/>
</dbReference>
<evidence type="ECO:0000256" key="2">
    <source>
        <dbReference type="ARBA" id="ARBA00009884"/>
    </source>
</evidence>
<dbReference type="InterPro" id="IPR043127">
    <property type="entry name" value="Sec-1-like_dom3a"/>
</dbReference>
<gene>
    <name evidence="9" type="ORF">MPH_06602</name>
</gene>
<keyword evidence="5" id="KW-0472">Membrane</keyword>
<dbReference type="SUPFAM" id="SSF56815">
    <property type="entry name" value="Sec1/munc18-like (SM) proteins"/>
    <property type="match status" value="1"/>
</dbReference>
<evidence type="ECO:0000256" key="7">
    <source>
        <dbReference type="SAM" id="MobiDB-lite"/>
    </source>
</evidence>
<proteinExistence type="inferred from homology"/>
<protein>
    <recommendedName>
        <fullName evidence="6">Vacuolar protein sorting-associated protein 45</fullName>
    </recommendedName>
</protein>
<dbReference type="Gene3D" id="3.40.50.2060">
    <property type="match status" value="1"/>
</dbReference>
<dbReference type="Gene3D" id="3.90.830.10">
    <property type="entry name" value="Syntaxin Binding Protein 1, Chain A, domain 2"/>
    <property type="match status" value="1"/>
</dbReference>
<comment type="similarity">
    <text evidence="2">Belongs to the STXBP/unc-18/SEC1 family.</text>
</comment>
<dbReference type="HOGENOM" id="CLU_013933_2_0_1"/>
<keyword evidence="4" id="KW-0653">Protein transport</keyword>
<dbReference type="InterPro" id="IPR029058">
    <property type="entry name" value="AB_hydrolase_fold"/>
</dbReference>
<dbReference type="OrthoDB" id="10266265at2759"/>
<dbReference type="InParanoid" id="K2SH43"/>